<feature type="domain" description="Nucleoplasmin core" evidence="5">
    <location>
        <begin position="89"/>
        <end position="194"/>
    </location>
</feature>
<dbReference type="InterPro" id="IPR036824">
    <property type="entry name" value="Nucleoplasmin_core_dom_sf"/>
</dbReference>
<dbReference type="GO" id="GO:0006338">
    <property type="term" value="P:chromatin remodeling"/>
    <property type="evidence" value="ECO:0007669"/>
    <property type="project" value="TreeGrafter"/>
</dbReference>
<dbReference type="GO" id="GO:0003723">
    <property type="term" value="F:RNA binding"/>
    <property type="evidence" value="ECO:0007669"/>
    <property type="project" value="TreeGrafter"/>
</dbReference>
<dbReference type="GO" id="GO:0003682">
    <property type="term" value="F:chromatin binding"/>
    <property type="evidence" value="ECO:0007669"/>
    <property type="project" value="TreeGrafter"/>
</dbReference>
<evidence type="ECO:0000313" key="7">
    <source>
        <dbReference type="Proteomes" id="UP000005408"/>
    </source>
</evidence>
<dbReference type="OrthoDB" id="6075101at2759"/>
<dbReference type="GO" id="GO:0005654">
    <property type="term" value="C:nucleoplasm"/>
    <property type="evidence" value="ECO:0007669"/>
    <property type="project" value="TreeGrafter"/>
</dbReference>
<reference evidence="6" key="1">
    <citation type="submission" date="2022-08" db="UniProtKB">
        <authorList>
            <consortium name="EnsemblMetazoa"/>
        </authorList>
    </citation>
    <scope>IDENTIFICATION</scope>
    <source>
        <strain evidence="6">05x7-T-G4-1.051#20</strain>
    </source>
</reference>
<dbReference type="Pfam" id="PF03066">
    <property type="entry name" value="Nucleoplasmin"/>
    <property type="match status" value="1"/>
</dbReference>
<evidence type="ECO:0000256" key="4">
    <source>
        <dbReference type="SAM" id="MobiDB-lite"/>
    </source>
</evidence>
<dbReference type="PANTHER" id="PTHR22747">
    <property type="entry name" value="NUCLEOPLASMIN"/>
    <property type="match status" value="1"/>
</dbReference>
<dbReference type="Proteomes" id="UP000005408">
    <property type="component" value="Unassembled WGS sequence"/>
</dbReference>
<sequence>MRRSGVVGDGDQGNFFMDPRMKYSQIRSHIPVSANRFSCQLIVGVFSRHVVSRTRISFEQGKNLSHLATTHRKGKTCNNIMAEQAREYVWACELSKEKPTFVFSFKEEDEDEDYLIHTLFLKNAVLGASAVESERNLIQMETKDSNRKDLKAPIVSLTLGKKDMCALDLSFGEEVTFRLVEGSGPVFLSAQELVEYPEDGNLSQEEDTEDYTETEEDELKGTEEEDEVESPKKEGKSKKRKASAVKGKGKAKKKKKATESESEEEESEDEDEEMESEEEEEEDDEEEEEESSPEKKKSSRKDSAKGGKKVAKKGKVVKKGKK</sequence>
<feature type="compositionally biased region" description="Basic residues" evidence="4">
    <location>
        <begin position="306"/>
        <end position="322"/>
    </location>
</feature>
<accession>A0A8W8IMY7</accession>
<name>A0A8W8IMY7_MAGGI</name>
<evidence type="ECO:0000256" key="3">
    <source>
        <dbReference type="ARBA" id="ARBA00023242"/>
    </source>
</evidence>
<feature type="compositionally biased region" description="Acidic residues" evidence="4">
    <location>
        <begin position="204"/>
        <end position="228"/>
    </location>
</feature>
<dbReference type="InterPro" id="IPR004301">
    <property type="entry name" value="Nucleoplasmin"/>
</dbReference>
<evidence type="ECO:0000256" key="1">
    <source>
        <dbReference type="ARBA" id="ARBA00004123"/>
    </source>
</evidence>
<evidence type="ECO:0000256" key="2">
    <source>
        <dbReference type="ARBA" id="ARBA00010744"/>
    </source>
</evidence>
<dbReference type="SUPFAM" id="SSF69203">
    <property type="entry name" value="Nucleoplasmin-like core domain"/>
    <property type="match status" value="1"/>
</dbReference>
<dbReference type="PANTHER" id="PTHR22747:SF18">
    <property type="entry name" value="GEO09167P1-RELATED"/>
    <property type="match status" value="1"/>
</dbReference>
<keyword evidence="7" id="KW-1185">Reference proteome</keyword>
<feature type="compositionally biased region" description="Acidic residues" evidence="4">
    <location>
        <begin position="260"/>
        <end position="291"/>
    </location>
</feature>
<dbReference type="GO" id="GO:0042393">
    <property type="term" value="F:histone binding"/>
    <property type="evidence" value="ECO:0007669"/>
    <property type="project" value="TreeGrafter"/>
</dbReference>
<comment type="subcellular location">
    <subcellularLocation>
        <location evidence="1">Nucleus</location>
    </subcellularLocation>
</comment>
<proteinExistence type="inferred from homology"/>
<evidence type="ECO:0000259" key="5">
    <source>
        <dbReference type="Pfam" id="PF03066"/>
    </source>
</evidence>
<protein>
    <recommendedName>
        <fullName evidence="5">Nucleoplasmin core domain-containing protein</fullName>
    </recommendedName>
</protein>
<feature type="compositionally biased region" description="Basic and acidic residues" evidence="4">
    <location>
        <begin position="292"/>
        <end position="305"/>
    </location>
</feature>
<dbReference type="GO" id="GO:0005730">
    <property type="term" value="C:nucleolus"/>
    <property type="evidence" value="ECO:0007669"/>
    <property type="project" value="TreeGrafter"/>
</dbReference>
<organism evidence="6 7">
    <name type="scientific">Magallana gigas</name>
    <name type="common">Pacific oyster</name>
    <name type="synonym">Crassostrea gigas</name>
    <dbReference type="NCBI Taxonomy" id="29159"/>
    <lineage>
        <taxon>Eukaryota</taxon>
        <taxon>Metazoa</taxon>
        <taxon>Spiralia</taxon>
        <taxon>Lophotrochozoa</taxon>
        <taxon>Mollusca</taxon>
        <taxon>Bivalvia</taxon>
        <taxon>Autobranchia</taxon>
        <taxon>Pteriomorphia</taxon>
        <taxon>Ostreida</taxon>
        <taxon>Ostreoidea</taxon>
        <taxon>Ostreidae</taxon>
        <taxon>Magallana</taxon>
    </lineage>
</organism>
<dbReference type="EnsemblMetazoa" id="G15077.6">
    <property type="protein sequence ID" value="G15077.6:cds"/>
    <property type="gene ID" value="G15077"/>
</dbReference>
<dbReference type="Gene3D" id="2.60.120.340">
    <property type="entry name" value="Nucleoplasmin core domain"/>
    <property type="match status" value="1"/>
</dbReference>
<dbReference type="AlphaFoldDB" id="A0A8W8IMY7"/>
<dbReference type="OMA" id="PMAPQTF"/>
<evidence type="ECO:0000313" key="6">
    <source>
        <dbReference type="EnsemblMetazoa" id="G15077.6:cds"/>
    </source>
</evidence>
<feature type="compositionally biased region" description="Basic residues" evidence="4">
    <location>
        <begin position="235"/>
        <end position="256"/>
    </location>
</feature>
<keyword evidence="3" id="KW-0539">Nucleus</keyword>
<feature type="region of interest" description="Disordered" evidence="4">
    <location>
        <begin position="195"/>
        <end position="322"/>
    </location>
</feature>
<dbReference type="GO" id="GO:0005737">
    <property type="term" value="C:cytoplasm"/>
    <property type="evidence" value="ECO:0007669"/>
    <property type="project" value="TreeGrafter"/>
</dbReference>
<dbReference type="InterPro" id="IPR024057">
    <property type="entry name" value="Nucleoplasmin_core_dom"/>
</dbReference>
<comment type="similarity">
    <text evidence="2">Belongs to the nucleoplasmin family.</text>
</comment>